<evidence type="ECO:0000256" key="1">
    <source>
        <dbReference type="ARBA" id="ARBA00001971"/>
    </source>
</evidence>
<organism evidence="8 9">
    <name type="scientific">Carnegiea gigantea</name>
    <dbReference type="NCBI Taxonomy" id="171969"/>
    <lineage>
        <taxon>Eukaryota</taxon>
        <taxon>Viridiplantae</taxon>
        <taxon>Streptophyta</taxon>
        <taxon>Embryophyta</taxon>
        <taxon>Tracheophyta</taxon>
        <taxon>Spermatophyta</taxon>
        <taxon>Magnoliopsida</taxon>
        <taxon>eudicotyledons</taxon>
        <taxon>Gunneridae</taxon>
        <taxon>Pentapetalae</taxon>
        <taxon>Caryophyllales</taxon>
        <taxon>Cactineae</taxon>
        <taxon>Cactaceae</taxon>
        <taxon>Cactoideae</taxon>
        <taxon>Echinocereeae</taxon>
        <taxon>Carnegiea</taxon>
    </lineage>
</organism>
<dbReference type="Proteomes" id="UP001153076">
    <property type="component" value="Unassembled WGS sequence"/>
</dbReference>
<dbReference type="InterPro" id="IPR002401">
    <property type="entry name" value="Cyt_P450_E_grp-I"/>
</dbReference>
<dbReference type="GO" id="GO:0004497">
    <property type="term" value="F:monooxygenase activity"/>
    <property type="evidence" value="ECO:0007669"/>
    <property type="project" value="UniProtKB-KW"/>
</dbReference>
<keyword evidence="9" id="KW-1185">Reference proteome</keyword>
<dbReference type="PROSITE" id="PS00086">
    <property type="entry name" value="CYTOCHROME_P450"/>
    <property type="match status" value="1"/>
</dbReference>
<evidence type="ECO:0000256" key="4">
    <source>
        <dbReference type="ARBA" id="ARBA00023002"/>
    </source>
</evidence>
<reference evidence="8" key="1">
    <citation type="submission" date="2022-04" db="EMBL/GenBank/DDBJ databases">
        <title>Carnegiea gigantea Genome sequencing and assembly v2.</title>
        <authorList>
            <person name="Copetti D."/>
            <person name="Sanderson M.J."/>
            <person name="Burquez A."/>
            <person name="Wojciechowski M.F."/>
        </authorList>
    </citation>
    <scope>NUCLEOTIDE SEQUENCE</scope>
    <source>
        <strain evidence="8">SGP5-SGP5p</strain>
        <tissue evidence="8">Aerial part</tissue>
    </source>
</reference>
<dbReference type="PRINTS" id="PR00385">
    <property type="entry name" value="P450"/>
</dbReference>
<keyword evidence="6 7" id="KW-0349">Heme</keyword>
<dbReference type="InterPro" id="IPR017972">
    <property type="entry name" value="Cyt_P450_CS"/>
</dbReference>
<dbReference type="Pfam" id="PF00067">
    <property type="entry name" value="p450"/>
    <property type="match status" value="1"/>
</dbReference>
<accession>A0A9Q1QET1</accession>
<dbReference type="GO" id="GO:0005506">
    <property type="term" value="F:iron ion binding"/>
    <property type="evidence" value="ECO:0007669"/>
    <property type="project" value="InterPro"/>
</dbReference>
<evidence type="ECO:0000256" key="5">
    <source>
        <dbReference type="ARBA" id="ARBA00023004"/>
    </source>
</evidence>
<evidence type="ECO:0000256" key="3">
    <source>
        <dbReference type="ARBA" id="ARBA00022723"/>
    </source>
</evidence>
<dbReference type="Gene3D" id="1.10.630.10">
    <property type="entry name" value="Cytochrome P450"/>
    <property type="match status" value="1"/>
</dbReference>
<dbReference type="EMBL" id="JAKOGI010000274">
    <property type="protein sequence ID" value="KAJ8437985.1"/>
    <property type="molecule type" value="Genomic_DNA"/>
</dbReference>
<comment type="similarity">
    <text evidence="2 7">Belongs to the cytochrome P450 family.</text>
</comment>
<evidence type="ECO:0008006" key="10">
    <source>
        <dbReference type="Google" id="ProtNLM"/>
    </source>
</evidence>
<name>A0A9Q1QET1_9CARY</name>
<dbReference type="InterPro" id="IPR036396">
    <property type="entry name" value="Cyt_P450_sf"/>
</dbReference>
<keyword evidence="5 6" id="KW-0408">Iron</keyword>
<keyword evidence="7" id="KW-0503">Monooxygenase</keyword>
<evidence type="ECO:0000256" key="7">
    <source>
        <dbReference type="RuleBase" id="RU000461"/>
    </source>
</evidence>
<proteinExistence type="inferred from homology"/>
<keyword evidence="4 7" id="KW-0560">Oxidoreductase</keyword>
<sequence length="509" mass="58733">MGSIEYPEILIAIVCFFLTCYLTRHGLPWNWPLVGMLPSLAVHLHRLHDRCADFLPLANYTFLFKGPWFTNMDILLTVDPGNIQYIMTSNFANYPKGDEFAMIFDILGDGIFNADGDLWKFHRKTTQSLINHKRFMKFLVKVNYNKVEKGLVSILQHAFKHGLVIDLQDVFQRLTFDTTCMLITGYDPRCLSIEFPDVPFSRALDEAEEAIAYRHALPENIWKLQKRLGIGPEKTLSQAWKILDHFMKNIITMKREELEKGKSSFKVKDGEEAVDLLTSFLTEEIQDTKSGVNIKDDKFLRDTILNLMIAGRDTTSSALTWFIWLITQNPKVEDRIRAELRGILPAELAYKWHVFRAEETNKLTYLHAALCESLRLYPPVPFQHKSPLKPDTLPSGHRVTPKMKIVFSLYAMARMKAIWGADCLEFKPERWINEQGKLKYEPSYKFLSFNAGPRTCLGKEVAFTQMKMVGSTLIHNYKFQVVNAHKVKPDVSVILHVKNGLKVKARFHL</sequence>
<keyword evidence="3 6" id="KW-0479">Metal-binding</keyword>
<dbReference type="OrthoDB" id="1470350at2759"/>
<comment type="caution">
    <text evidence="8">The sequence shown here is derived from an EMBL/GenBank/DDBJ whole genome shotgun (WGS) entry which is preliminary data.</text>
</comment>
<feature type="binding site" description="axial binding residue" evidence="6">
    <location>
        <position position="456"/>
    </location>
    <ligand>
        <name>heme</name>
        <dbReference type="ChEBI" id="CHEBI:30413"/>
    </ligand>
    <ligandPart>
        <name>Fe</name>
        <dbReference type="ChEBI" id="CHEBI:18248"/>
    </ligandPart>
</feature>
<dbReference type="PRINTS" id="PR00463">
    <property type="entry name" value="EP450I"/>
</dbReference>
<evidence type="ECO:0000313" key="9">
    <source>
        <dbReference type="Proteomes" id="UP001153076"/>
    </source>
</evidence>
<evidence type="ECO:0000256" key="2">
    <source>
        <dbReference type="ARBA" id="ARBA00010617"/>
    </source>
</evidence>
<dbReference type="PANTHER" id="PTHR24296">
    <property type="entry name" value="CYTOCHROME P450"/>
    <property type="match status" value="1"/>
</dbReference>
<dbReference type="CDD" id="cd11064">
    <property type="entry name" value="CYP86A"/>
    <property type="match status" value="1"/>
</dbReference>
<gene>
    <name evidence="8" type="ORF">Cgig2_033718</name>
</gene>
<evidence type="ECO:0000313" key="8">
    <source>
        <dbReference type="EMBL" id="KAJ8437985.1"/>
    </source>
</evidence>
<comment type="cofactor">
    <cofactor evidence="1 6">
        <name>heme</name>
        <dbReference type="ChEBI" id="CHEBI:30413"/>
    </cofactor>
</comment>
<dbReference type="GO" id="GO:0006629">
    <property type="term" value="P:lipid metabolic process"/>
    <property type="evidence" value="ECO:0007669"/>
    <property type="project" value="UniProtKB-ARBA"/>
</dbReference>
<dbReference type="SUPFAM" id="SSF48264">
    <property type="entry name" value="Cytochrome P450"/>
    <property type="match status" value="1"/>
</dbReference>
<protein>
    <recommendedName>
        <fullName evidence="10">Cytochrome P450</fullName>
    </recommendedName>
</protein>
<dbReference type="GO" id="GO:0020037">
    <property type="term" value="F:heme binding"/>
    <property type="evidence" value="ECO:0007669"/>
    <property type="project" value="InterPro"/>
</dbReference>
<dbReference type="InterPro" id="IPR001128">
    <property type="entry name" value="Cyt_P450"/>
</dbReference>
<evidence type="ECO:0000256" key="6">
    <source>
        <dbReference type="PIRSR" id="PIRSR602401-1"/>
    </source>
</evidence>
<dbReference type="GO" id="GO:0016705">
    <property type="term" value="F:oxidoreductase activity, acting on paired donors, with incorporation or reduction of molecular oxygen"/>
    <property type="evidence" value="ECO:0007669"/>
    <property type="project" value="InterPro"/>
</dbReference>
<dbReference type="AlphaFoldDB" id="A0A9Q1QET1"/>